<dbReference type="EMBL" id="SPLM01000147">
    <property type="protein sequence ID" value="TMW55537.1"/>
    <property type="molecule type" value="Genomic_DNA"/>
</dbReference>
<feature type="transmembrane region" description="Helical" evidence="4">
    <location>
        <begin position="107"/>
        <end position="124"/>
    </location>
</feature>
<proteinExistence type="predicted"/>
<evidence type="ECO:0000313" key="6">
    <source>
        <dbReference type="EMBL" id="TMW55537.1"/>
    </source>
</evidence>
<evidence type="ECO:0000256" key="2">
    <source>
        <dbReference type="ARBA" id="ARBA00004613"/>
    </source>
</evidence>
<protein>
    <recommendedName>
        <fullName evidence="5">Crinkler effector protein N-terminal domain-containing protein</fullName>
    </recommendedName>
</protein>
<keyword evidence="4" id="KW-0472">Membrane</keyword>
<dbReference type="GO" id="GO:0005576">
    <property type="term" value="C:extracellular region"/>
    <property type="evidence" value="ECO:0007669"/>
    <property type="project" value="UniProtKB-SubCell"/>
</dbReference>
<evidence type="ECO:0000313" key="7">
    <source>
        <dbReference type="Proteomes" id="UP000794436"/>
    </source>
</evidence>
<evidence type="ECO:0000256" key="4">
    <source>
        <dbReference type="SAM" id="Phobius"/>
    </source>
</evidence>
<dbReference type="Pfam" id="PF20147">
    <property type="entry name" value="Crinkler"/>
    <property type="match status" value="1"/>
</dbReference>
<evidence type="ECO:0000256" key="3">
    <source>
        <dbReference type="ARBA" id="ARBA00022525"/>
    </source>
</evidence>
<evidence type="ECO:0000259" key="5">
    <source>
        <dbReference type="Pfam" id="PF20147"/>
    </source>
</evidence>
<accession>A0A8K1C319</accession>
<dbReference type="Proteomes" id="UP000794436">
    <property type="component" value="Unassembled WGS sequence"/>
</dbReference>
<name>A0A8K1C319_PYTOL</name>
<gene>
    <name evidence="6" type="ORF">Poli38472_010419</name>
</gene>
<keyword evidence="4" id="KW-1133">Transmembrane helix</keyword>
<comment type="subcellular location">
    <subcellularLocation>
        <location evidence="1">Host cell</location>
    </subcellularLocation>
    <subcellularLocation>
        <location evidence="2">Secreted</location>
    </subcellularLocation>
</comment>
<organism evidence="6 7">
    <name type="scientific">Pythium oligandrum</name>
    <name type="common">Mycoparasitic fungus</name>
    <dbReference type="NCBI Taxonomy" id="41045"/>
    <lineage>
        <taxon>Eukaryota</taxon>
        <taxon>Sar</taxon>
        <taxon>Stramenopiles</taxon>
        <taxon>Oomycota</taxon>
        <taxon>Peronosporomycetes</taxon>
        <taxon>Pythiales</taxon>
        <taxon>Pythiaceae</taxon>
        <taxon>Pythium</taxon>
    </lineage>
</organism>
<reference evidence="6" key="1">
    <citation type="submission" date="2019-03" db="EMBL/GenBank/DDBJ databases">
        <title>Long read genome sequence of the mycoparasitic Pythium oligandrum ATCC 38472 isolated from sugarbeet rhizosphere.</title>
        <authorList>
            <person name="Gaulin E."/>
        </authorList>
    </citation>
    <scope>NUCLEOTIDE SEQUENCE</scope>
    <source>
        <strain evidence="6">ATCC 38472_TT</strain>
    </source>
</reference>
<feature type="transmembrane region" description="Helical" evidence="4">
    <location>
        <begin position="59"/>
        <end position="77"/>
    </location>
</feature>
<dbReference type="AlphaFoldDB" id="A0A8K1C319"/>
<comment type="caution">
    <text evidence="6">The sequence shown here is derived from an EMBL/GenBank/DDBJ whole genome shotgun (WGS) entry which is preliminary data.</text>
</comment>
<keyword evidence="3" id="KW-0964">Secreted</keyword>
<evidence type="ECO:0000256" key="1">
    <source>
        <dbReference type="ARBA" id="ARBA00004340"/>
    </source>
</evidence>
<keyword evidence="7" id="KW-1185">Reference proteome</keyword>
<feature type="domain" description="Crinkler effector protein N-terminal" evidence="5">
    <location>
        <begin position="2"/>
        <end position="37"/>
    </location>
</feature>
<keyword evidence="4" id="KW-0812">Transmembrane</keyword>
<sequence length="126" mass="14078">MVKLHCVVLQSAREFVVDIDEDKTVEGLEKVIVEELERPQEQSLATFIRDAPLATVAKALGATAFAFGLGLFLLWLFDVPFDGKLIVIWILLHLLAGRSSCLNQYSILLFAVAVILMFFMRLLSPV</sequence>
<dbReference type="InterPro" id="IPR045379">
    <property type="entry name" value="Crinkler_N"/>
</dbReference>
<dbReference type="GO" id="GO:0043657">
    <property type="term" value="C:host cell"/>
    <property type="evidence" value="ECO:0007669"/>
    <property type="project" value="UniProtKB-SubCell"/>
</dbReference>
<feature type="transmembrane region" description="Helical" evidence="4">
    <location>
        <begin position="83"/>
        <end position="100"/>
    </location>
</feature>